<reference evidence="1" key="1">
    <citation type="submission" date="2023-07" db="EMBL/GenBank/DDBJ databases">
        <title>Black Yeasts Isolated from many extreme environments.</title>
        <authorList>
            <person name="Coleine C."/>
            <person name="Stajich J.E."/>
            <person name="Selbmann L."/>
        </authorList>
    </citation>
    <scope>NUCLEOTIDE SEQUENCE</scope>
    <source>
        <strain evidence="1">CCFEE 5714</strain>
    </source>
</reference>
<accession>A0ACC3NF98</accession>
<keyword evidence="2" id="KW-1185">Reference proteome</keyword>
<organism evidence="1 2">
    <name type="scientific">Vermiconidia calcicola</name>
    <dbReference type="NCBI Taxonomy" id="1690605"/>
    <lineage>
        <taxon>Eukaryota</taxon>
        <taxon>Fungi</taxon>
        <taxon>Dikarya</taxon>
        <taxon>Ascomycota</taxon>
        <taxon>Pezizomycotina</taxon>
        <taxon>Dothideomycetes</taxon>
        <taxon>Dothideomycetidae</taxon>
        <taxon>Mycosphaerellales</taxon>
        <taxon>Extremaceae</taxon>
        <taxon>Vermiconidia</taxon>
    </lineage>
</organism>
<dbReference type="EMBL" id="JAUTXU010000047">
    <property type="protein sequence ID" value="KAK3715662.1"/>
    <property type="molecule type" value="Genomic_DNA"/>
</dbReference>
<evidence type="ECO:0000313" key="1">
    <source>
        <dbReference type="EMBL" id="KAK3715662.1"/>
    </source>
</evidence>
<proteinExistence type="predicted"/>
<protein>
    <submittedName>
        <fullName evidence="1">Uncharacterized protein</fullName>
    </submittedName>
</protein>
<sequence length="231" mass="25683">MAPKASSKRNALAAHTTSQAYTHDDDTGTLTTVVEVQKHAEYESIRRLEVDVKLRLGKATKDTSIGYIVAWHVDKTLKPTTGKLYWVTELLVGDERPGVDKTEELRLNTRKLYTNAGLPRALVRVHSDDLQHDNLIFVDTITLYQKWRGSSIGPKVMRLFHSQIPQIVGRESELGIPAASGSVKVDNDKSEVEVEEALQRQYGKSGYATWIQGNPDGGITIMGRTIEDVAI</sequence>
<comment type="caution">
    <text evidence="1">The sequence shown here is derived from an EMBL/GenBank/DDBJ whole genome shotgun (WGS) entry which is preliminary data.</text>
</comment>
<gene>
    <name evidence="1" type="ORF">LTR37_006887</name>
</gene>
<name>A0ACC3NF98_9PEZI</name>
<dbReference type="Proteomes" id="UP001281147">
    <property type="component" value="Unassembled WGS sequence"/>
</dbReference>
<evidence type="ECO:0000313" key="2">
    <source>
        <dbReference type="Proteomes" id="UP001281147"/>
    </source>
</evidence>